<feature type="transmembrane region" description="Helical" evidence="1">
    <location>
        <begin position="57"/>
        <end position="77"/>
    </location>
</feature>
<sequence length="246" mass="27283">MIRKRTRSFVRRWLWYTIHDAFAQTFGWLTLFGGSFGGFVLAKFGVSATNNEFTNNVIGAVGGFVIGLGFYAIVGIFKTQRYMQPLALSITDDMRSPDFTFNDQIRGYSVAAVVQNRSGVHWKDCTAHVMNAPLYDGSTGPRFVEKFDLPPKSYKTVYIAYWFSREPPNPDDQDIGLTGPVAACFGGNVCRVPGAGTNLHIRVRPHDADSKDIACRIWIDGDERRLRAATLPEATLSGAMIVGLET</sequence>
<keyword evidence="1" id="KW-1133">Transmembrane helix</keyword>
<dbReference type="AlphaFoldDB" id="A0A9N8RU38"/>
<dbReference type="RefSeq" id="WP_228875193.1">
    <property type="nucleotide sequence ID" value="NZ_CAJQYZ010000013.1"/>
</dbReference>
<comment type="caution">
    <text evidence="2">The sequence shown here is derived from an EMBL/GenBank/DDBJ whole genome shotgun (WGS) entry which is preliminary data.</text>
</comment>
<name>A0A9N8RU38_9BURK</name>
<organism evidence="2 3">
    <name type="scientific">Paraburkholderia saeva</name>
    <dbReference type="NCBI Taxonomy" id="2777537"/>
    <lineage>
        <taxon>Bacteria</taxon>
        <taxon>Pseudomonadati</taxon>
        <taxon>Pseudomonadota</taxon>
        <taxon>Betaproteobacteria</taxon>
        <taxon>Burkholderiales</taxon>
        <taxon>Burkholderiaceae</taxon>
        <taxon>Paraburkholderia</taxon>
    </lineage>
</organism>
<proteinExistence type="predicted"/>
<dbReference type="Proteomes" id="UP000789704">
    <property type="component" value="Unassembled WGS sequence"/>
</dbReference>
<keyword evidence="1" id="KW-0812">Transmembrane</keyword>
<dbReference type="EMBL" id="CAJQZC010000002">
    <property type="protein sequence ID" value="CAG4890625.1"/>
    <property type="molecule type" value="Genomic_DNA"/>
</dbReference>
<keyword evidence="3" id="KW-1185">Reference proteome</keyword>
<keyword evidence="1" id="KW-0472">Membrane</keyword>
<reference evidence="2" key="1">
    <citation type="submission" date="2021-04" db="EMBL/GenBank/DDBJ databases">
        <authorList>
            <person name="Vanwijnsberghe S."/>
        </authorList>
    </citation>
    <scope>NUCLEOTIDE SEQUENCE</scope>
    <source>
        <strain evidence="2">LMG 31841</strain>
    </source>
</reference>
<protein>
    <submittedName>
        <fullName evidence="2">Uncharacterized protein</fullName>
    </submittedName>
</protein>
<evidence type="ECO:0000313" key="2">
    <source>
        <dbReference type="EMBL" id="CAG4890625.1"/>
    </source>
</evidence>
<evidence type="ECO:0000313" key="3">
    <source>
        <dbReference type="Proteomes" id="UP000789704"/>
    </source>
</evidence>
<gene>
    <name evidence="2" type="ORF">LMG31841_01168</name>
</gene>
<accession>A0A9N8RU38</accession>
<evidence type="ECO:0000256" key="1">
    <source>
        <dbReference type="SAM" id="Phobius"/>
    </source>
</evidence>
<feature type="transmembrane region" description="Helical" evidence="1">
    <location>
        <begin position="21"/>
        <end position="45"/>
    </location>
</feature>